<keyword evidence="3 9" id="KW-0812">Transmembrane</keyword>
<feature type="transmembrane region" description="Helical" evidence="9">
    <location>
        <begin position="128"/>
        <end position="148"/>
    </location>
</feature>
<sequence>MCACLYGVGTTLVLLNLAGIGDHSFDRKSLECIWDRMATFAYTVVFSVTLVWIPIIIIGFSYLNIYIAVRRSDRRVSRAITIQKKGKRSTSLAKTLFIIYAVFATCWIPYALIIVVDRHNSFSHIAHVYVTMFAHLHPSINWLVYYATNKKFKKAFDRIAHLNKCFCRCVQGQREESGSSSGVSSTSGTLNTLAKASTESAF</sequence>
<feature type="domain" description="G-protein coupled receptors family 1 profile" evidence="10">
    <location>
        <begin position="1"/>
        <end position="145"/>
    </location>
</feature>
<dbReference type="Pfam" id="PF00001">
    <property type="entry name" value="7tm_1"/>
    <property type="match status" value="1"/>
</dbReference>
<proteinExistence type="predicted"/>
<keyword evidence="6 9" id="KW-0472">Membrane</keyword>
<evidence type="ECO:0000313" key="11">
    <source>
        <dbReference type="EMBL" id="KAK3096735.1"/>
    </source>
</evidence>
<name>A0AA89C6G3_PINIB</name>
<keyword evidence="5" id="KW-0297">G-protein coupled receptor</keyword>
<dbReference type="EMBL" id="VSWD01000007">
    <property type="protein sequence ID" value="KAK3096735.1"/>
    <property type="molecule type" value="Genomic_DNA"/>
</dbReference>
<comment type="caution">
    <text evidence="11">The sequence shown here is derived from an EMBL/GenBank/DDBJ whole genome shotgun (WGS) entry which is preliminary data.</text>
</comment>
<evidence type="ECO:0000256" key="9">
    <source>
        <dbReference type="SAM" id="Phobius"/>
    </source>
</evidence>
<dbReference type="SUPFAM" id="SSF81321">
    <property type="entry name" value="Family A G protein-coupled receptor-like"/>
    <property type="match status" value="1"/>
</dbReference>
<evidence type="ECO:0000256" key="6">
    <source>
        <dbReference type="ARBA" id="ARBA00023136"/>
    </source>
</evidence>
<evidence type="ECO:0000256" key="4">
    <source>
        <dbReference type="ARBA" id="ARBA00022989"/>
    </source>
</evidence>
<dbReference type="InterPro" id="IPR017452">
    <property type="entry name" value="GPCR_Rhodpsn_7TM"/>
</dbReference>
<comment type="subcellular location">
    <subcellularLocation>
        <location evidence="1">Cell membrane</location>
        <topology evidence="1">Multi-pass membrane protein</topology>
    </subcellularLocation>
</comment>
<evidence type="ECO:0000256" key="5">
    <source>
        <dbReference type="ARBA" id="ARBA00023040"/>
    </source>
</evidence>
<accession>A0AA89C6G3</accession>
<evidence type="ECO:0000256" key="1">
    <source>
        <dbReference type="ARBA" id="ARBA00004651"/>
    </source>
</evidence>
<keyword evidence="7" id="KW-0675">Receptor</keyword>
<keyword evidence="2" id="KW-1003">Cell membrane</keyword>
<dbReference type="GO" id="GO:0005886">
    <property type="term" value="C:plasma membrane"/>
    <property type="evidence" value="ECO:0007669"/>
    <property type="project" value="UniProtKB-SubCell"/>
</dbReference>
<dbReference type="Proteomes" id="UP001186944">
    <property type="component" value="Unassembled WGS sequence"/>
</dbReference>
<keyword evidence="8" id="KW-0807">Transducer</keyword>
<dbReference type="CDD" id="cd00637">
    <property type="entry name" value="7tm_classA_rhodopsin-like"/>
    <property type="match status" value="1"/>
</dbReference>
<evidence type="ECO:0000313" key="12">
    <source>
        <dbReference type="Proteomes" id="UP001186944"/>
    </source>
</evidence>
<protein>
    <recommendedName>
        <fullName evidence="10">G-protein coupled receptors family 1 profile domain-containing protein</fullName>
    </recommendedName>
</protein>
<keyword evidence="12" id="KW-1185">Reference proteome</keyword>
<dbReference type="GO" id="GO:0004930">
    <property type="term" value="F:G protein-coupled receptor activity"/>
    <property type="evidence" value="ECO:0007669"/>
    <property type="project" value="UniProtKB-KW"/>
</dbReference>
<dbReference type="PROSITE" id="PS50262">
    <property type="entry name" value="G_PROTEIN_RECEP_F1_2"/>
    <property type="match status" value="1"/>
</dbReference>
<keyword evidence="4 9" id="KW-1133">Transmembrane helix</keyword>
<dbReference type="InterPro" id="IPR000276">
    <property type="entry name" value="GPCR_Rhodpsn"/>
</dbReference>
<feature type="transmembrane region" description="Helical" evidence="9">
    <location>
        <begin position="95"/>
        <end position="116"/>
    </location>
</feature>
<dbReference type="Gene3D" id="1.20.1070.10">
    <property type="entry name" value="Rhodopsin 7-helix transmembrane proteins"/>
    <property type="match status" value="1"/>
</dbReference>
<reference evidence="11" key="1">
    <citation type="submission" date="2019-08" db="EMBL/GenBank/DDBJ databases">
        <title>The improved chromosome-level genome for the pearl oyster Pinctada fucata martensii using PacBio sequencing and Hi-C.</title>
        <authorList>
            <person name="Zheng Z."/>
        </authorList>
    </citation>
    <scope>NUCLEOTIDE SEQUENCE</scope>
    <source>
        <strain evidence="11">ZZ-2019</strain>
        <tissue evidence="11">Adductor muscle</tissue>
    </source>
</reference>
<dbReference type="AlphaFoldDB" id="A0AA89C6G3"/>
<dbReference type="PRINTS" id="PR00237">
    <property type="entry name" value="GPCRRHODOPSN"/>
</dbReference>
<dbReference type="PANTHER" id="PTHR24228:SF75">
    <property type="entry name" value="G-PROTEIN COUPLED RECEPTORS FAMILY 1 PROFILE DOMAIN-CONTAINING PROTEIN"/>
    <property type="match status" value="1"/>
</dbReference>
<evidence type="ECO:0000256" key="2">
    <source>
        <dbReference type="ARBA" id="ARBA00022475"/>
    </source>
</evidence>
<feature type="transmembrane region" description="Helical" evidence="9">
    <location>
        <begin position="42"/>
        <end position="69"/>
    </location>
</feature>
<evidence type="ECO:0000256" key="8">
    <source>
        <dbReference type="ARBA" id="ARBA00023224"/>
    </source>
</evidence>
<gene>
    <name evidence="11" type="ORF">FSP39_002777</name>
</gene>
<dbReference type="PANTHER" id="PTHR24228">
    <property type="entry name" value="B2 BRADYKININ RECEPTOR/ANGIOTENSIN II RECEPTOR"/>
    <property type="match status" value="1"/>
</dbReference>
<evidence type="ECO:0000256" key="3">
    <source>
        <dbReference type="ARBA" id="ARBA00022692"/>
    </source>
</evidence>
<evidence type="ECO:0000259" key="10">
    <source>
        <dbReference type="PROSITE" id="PS50262"/>
    </source>
</evidence>
<evidence type="ECO:0000256" key="7">
    <source>
        <dbReference type="ARBA" id="ARBA00023170"/>
    </source>
</evidence>
<organism evidence="11 12">
    <name type="scientific">Pinctada imbricata</name>
    <name type="common">Atlantic pearl-oyster</name>
    <name type="synonym">Pinctada martensii</name>
    <dbReference type="NCBI Taxonomy" id="66713"/>
    <lineage>
        <taxon>Eukaryota</taxon>
        <taxon>Metazoa</taxon>
        <taxon>Spiralia</taxon>
        <taxon>Lophotrochozoa</taxon>
        <taxon>Mollusca</taxon>
        <taxon>Bivalvia</taxon>
        <taxon>Autobranchia</taxon>
        <taxon>Pteriomorphia</taxon>
        <taxon>Pterioida</taxon>
        <taxon>Pterioidea</taxon>
        <taxon>Pteriidae</taxon>
        <taxon>Pinctada</taxon>
    </lineage>
</organism>